<dbReference type="PIRSF" id="PIRSF002889">
    <property type="entry name" value="Rod_FlgB"/>
    <property type="match status" value="1"/>
</dbReference>
<dbReference type="PANTHER" id="PTHR30435">
    <property type="entry name" value="FLAGELLAR PROTEIN"/>
    <property type="match status" value="1"/>
</dbReference>
<dbReference type="GO" id="GO:0030694">
    <property type="term" value="C:bacterial-type flagellum basal body, rod"/>
    <property type="evidence" value="ECO:0007669"/>
    <property type="project" value="InterPro"/>
</dbReference>
<gene>
    <name evidence="7" type="primary">flgB</name>
    <name evidence="7" type="ORF">Mal4_46120</name>
</gene>
<keyword evidence="8" id="KW-1185">Reference proteome</keyword>
<evidence type="ECO:0000259" key="6">
    <source>
        <dbReference type="Pfam" id="PF00460"/>
    </source>
</evidence>
<evidence type="ECO:0000313" key="7">
    <source>
        <dbReference type="EMBL" id="QDU40256.1"/>
    </source>
</evidence>
<dbReference type="NCBIfam" id="TIGR01396">
    <property type="entry name" value="FlgB"/>
    <property type="match status" value="1"/>
</dbReference>
<reference evidence="7 8" key="1">
    <citation type="submission" date="2019-02" db="EMBL/GenBank/DDBJ databases">
        <title>Deep-cultivation of Planctomycetes and their phenomic and genomic characterization uncovers novel biology.</title>
        <authorList>
            <person name="Wiegand S."/>
            <person name="Jogler M."/>
            <person name="Boedeker C."/>
            <person name="Pinto D."/>
            <person name="Vollmers J."/>
            <person name="Rivas-Marin E."/>
            <person name="Kohn T."/>
            <person name="Peeters S.H."/>
            <person name="Heuer A."/>
            <person name="Rast P."/>
            <person name="Oberbeckmann S."/>
            <person name="Bunk B."/>
            <person name="Jeske O."/>
            <person name="Meyerdierks A."/>
            <person name="Storesund J.E."/>
            <person name="Kallscheuer N."/>
            <person name="Luecker S."/>
            <person name="Lage O.M."/>
            <person name="Pohl T."/>
            <person name="Merkel B.J."/>
            <person name="Hornburger P."/>
            <person name="Mueller R.-W."/>
            <person name="Bruemmer F."/>
            <person name="Labrenz M."/>
            <person name="Spormann A.M."/>
            <person name="Op den Camp H."/>
            <person name="Overmann J."/>
            <person name="Amann R."/>
            <person name="Jetten M.S.M."/>
            <person name="Mascher T."/>
            <person name="Medema M.H."/>
            <person name="Devos D.P."/>
            <person name="Kaster A.-K."/>
            <person name="Ovreas L."/>
            <person name="Rohde M."/>
            <person name="Galperin M.Y."/>
            <person name="Jogler C."/>
        </authorList>
    </citation>
    <scope>NUCLEOTIDE SEQUENCE [LARGE SCALE GENOMIC DNA]</scope>
    <source>
        <strain evidence="7 8">Mal4</strain>
    </source>
</reference>
<evidence type="ECO:0000256" key="2">
    <source>
        <dbReference type="ARBA" id="ARBA00009677"/>
    </source>
</evidence>
<keyword evidence="7" id="KW-0966">Cell projection</keyword>
<comment type="subcellular location">
    <subcellularLocation>
        <location evidence="1">Bacterial flagellum basal body</location>
    </subcellularLocation>
</comment>
<keyword evidence="7" id="KW-0969">Cilium</keyword>
<dbReference type="PANTHER" id="PTHR30435:SF12">
    <property type="entry name" value="FLAGELLAR BASAL BODY ROD PROTEIN FLGB"/>
    <property type="match status" value="1"/>
</dbReference>
<comment type="function">
    <text evidence="5">Structural component of flagellum, the bacterial motility apparatus. Part of the rod structure of flagellar basal body.</text>
</comment>
<comment type="similarity">
    <text evidence="2">Belongs to the flagella basal body rod proteins family.</text>
</comment>
<feature type="domain" description="Flagellar basal body rod protein N-terminal" evidence="6">
    <location>
        <begin position="5"/>
        <end position="24"/>
    </location>
</feature>
<proteinExistence type="inferred from homology"/>
<dbReference type="InterPro" id="IPR001444">
    <property type="entry name" value="Flag_bb_rod_N"/>
</dbReference>
<keyword evidence="4" id="KW-0975">Bacterial flagellum</keyword>
<evidence type="ECO:0000256" key="1">
    <source>
        <dbReference type="ARBA" id="ARBA00004117"/>
    </source>
</evidence>
<evidence type="ECO:0000256" key="3">
    <source>
        <dbReference type="ARBA" id="ARBA00014376"/>
    </source>
</evidence>
<name>A0A517ZCN6_9PLAN</name>
<keyword evidence="7" id="KW-0282">Flagellum</keyword>
<dbReference type="AlphaFoldDB" id="A0A517ZCN6"/>
<evidence type="ECO:0000256" key="4">
    <source>
        <dbReference type="ARBA" id="ARBA00023143"/>
    </source>
</evidence>
<organism evidence="7 8">
    <name type="scientific">Maioricimonas rarisocia</name>
    <dbReference type="NCBI Taxonomy" id="2528026"/>
    <lineage>
        <taxon>Bacteria</taxon>
        <taxon>Pseudomonadati</taxon>
        <taxon>Planctomycetota</taxon>
        <taxon>Planctomycetia</taxon>
        <taxon>Planctomycetales</taxon>
        <taxon>Planctomycetaceae</taxon>
        <taxon>Maioricimonas</taxon>
    </lineage>
</organism>
<dbReference type="Pfam" id="PF00460">
    <property type="entry name" value="Flg_bb_rod"/>
    <property type="match status" value="1"/>
</dbReference>
<evidence type="ECO:0000256" key="5">
    <source>
        <dbReference type="ARBA" id="ARBA00024934"/>
    </source>
</evidence>
<sequence length="105" mass="11797">MDVAQLRHRVISHNLANVNTPGYRRLDVEFEGELARQLARSSDGDIQSVQPQVVAEEGLQERADGNNVDVDREMGQLNKNATLFQTYSQLLATHFSSMRRAMEGP</sequence>
<dbReference type="Proteomes" id="UP000320496">
    <property type="component" value="Chromosome"/>
</dbReference>
<dbReference type="InterPro" id="IPR006300">
    <property type="entry name" value="FlgB"/>
</dbReference>
<dbReference type="GO" id="GO:0071978">
    <property type="term" value="P:bacterial-type flagellum-dependent swarming motility"/>
    <property type="evidence" value="ECO:0007669"/>
    <property type="project" value="TreeGrafter"/>
</dbReference>
<accession>A0A517ZCN6</accession>
<protein>
    <recommendedName>
        <fullName evidence="3">Flagellar basal body rod protein FlgB</fullName>
    </recommendedName>
</protein>
<evidence type="ECO:0000313" key="8">
    <source>
        <dbReference type="Proteomes" id="UP000320496"/>
    </source>
</evidence>
<dbReference type="KEGG" id="mri:Mal4_46120"/>
<dbReference type="EMBL" id="CP036275">
    <property type="protein sequence ID" value="QDU40256.1"/>
    <property type="molecule type" value="Genomic_DNA"/>
</dbReference>